<dbReference type="InterPro" id="IPR046816">
    <property type="entry name" value="MmeI_Mtase"/>
</dbReference>
<protein>
    <recommendedName>
        <fullName evidence="1">site-specific DNA-methyltransferase (adenine-specific)</fullName>
        <ecNumber evidence="1">2.1.1.72</ecNumber>
    </recommendedName>
</protein>
<dbReference type="PROSITE" id="PS00092">
    <property type="entry name" value="N6_MTASE"/>
    <property type="match status" value="1"/>
</dbReference>
<evidence type="ECO:0000256" key="5">
    <source>
        <dbReference type="ARBA" id="ARBA00023125"/>
    </source>
</evidence>
<keyword evidence="2" id="KW-0489">Methyltransferase</keyword>
<dbReference type="PRINTS" id="PR00507">
    <property type="entry name" value="N12N6MTFRASE"/>
</dbReference>
<dbReference type="Proteomes" id="UP001269081">
    <property type="component" value="Unassembled WGS sequence"/>
</dbReference>
<dbReference type="InterPro" id="IPR050953">
    <property type="entry name" value="N4_N6_ade-DNA_methylase"/>
</dbReference>
<reference evidence="8 9" key="1">
    <citation type="submission" date="2023-07" db="EMBL/GenBank/DDBJ databases">
        <title>Sorghum-associated microbial communities from plants grown in Nebraska, USA.</title>
        <authorList>
            <person name="Schachtman D."/>
        </authorList>
    </citation>
    <scope>NUCLEOTIDE SEQUENCE [LARGE SCALE GENOMIC DNA]</scope>
    <source>
        <strain evidence="8 9">4129</strain>
    </source>
</reference>
<name>A0ABU1Y3H6_9FLAO</name>
<organism evidence="8 9">
    <name type="scientific">Flavobacterium piscis</name>
    <dbReference type="NCBI Taxonomy" id="1114874"/>
    <lineage>
        <taxon>Bacteria</taxon>
        <taxon>Pseudomonadati</taxon>
        <taxon>Bacteroidota</taxon>
        <taxon>Flavobacteriia</taxon>
        <taxon>Flavobacteriales</taxon>
        <taxon>Flavobacteriaceae</taxon>
        <taxon>Flavobacterium</taxon>
    </lineage>
</organism>
<dbReference type="InterPro" id="IPR029063">
    <property type="entry name" value="SAM-dependent_MTases_sf"/>
</dbReference>
<comment type="catalytic activity">
    <reaction evidence="6">
        <text>a 2'-deoxyadenosine in DNA + S-adenosyl-L-methionine = an N(6)-methyl-2'-deoxyadenosine in DNA + S-adenosyl-L-homocysteine + H(+)</text>
        <dbReference type="Rhea" id="RHEA:15197"/>
        <dbReference type="Rhea" id="RHEA-COMP:12418"/>
        <dbReference type="Rhea" id="RHEA-COMP:12419"/>
        <dbReference type="ChEBI" id="CHEBI:15378"/>
        <dbReference type="ChEBI" id="CHEBI:57856"/>
        <dbReference type="ChEBI" id="CHEBI:59789"/>
        <dbReference type="ChEBI" id="CHEBI:90615"/>
        <dbReference type="ChEBI" id="CHEBI:90616"/>
        <dbReference type="EC" id="2.1.1.72"/>
    </reaction>
</comment>
<evidence type="ECO:0000256" key="2">
    <source>
        <dbReference type="ARBA" id="ARBA00022603"/>
    </source>
</evidence>
<proteinExistence type="predicted"/>
<evidence type="ECO:0000256" key="1">
    <source>
        <dbReference type="ARBA" id="ARBA00011900"/>
    </source>
</evidence>
<evidence type="ECO:0000313" key="9">
    <source>
        <dbReference type="Proteomes" id="UP001269081"/>
    </source>
</evidence>
<dbReference type="InterPro" id="IPR002052">
    <property type="entry name" value="DNA_methylase_N6_adenine_CS"/>
</dbReference>
<dbReference type="PANTHER" id="PTHR33841:SF6">
    <property type="entry name" value="TYPE II METHYLTRANSFERASE M.HINDII"/>
    <property type="match status" value="1"/>
</dbReference>
<dbReference type="SUPFAM" id="SSF53335">
    <property type="entry name" value="S-adenosyl-L-methionine-dependent methyltransferases"/>
    <property type="match status" value="1"/>
</dbReference>
<evidence type="ECO:0000259" key="7">
    <source>
        <dbReference type="Pfam" id="PF20473"/>
    </source>
</evidence>
<dbReference type="Gene3D" id="3.40.50.150">
    <property type="entry name" value="Vaccinia Virus protein VP39"/>
    <property type="match status" value="1"/>
</dbReference>
<evidence type="ECO:0000313" key="8">
    <source>
        <dbReference type="EMBL" id="MDR7208772.1"/>
    </source>
</evidence>
<gene>
    <name evidence="8" type="ORF">J2W48_000702</name>
</gene>
<dbReference type="EC" id="2.1.1.72" evidence="1"/>
<keyword evidence="5" id="KW-0238">DNA-binding</keyword>
<evidence type="ECO:0000256" key="3">
    <source>
        <dbReference type="ARBA" id="ARBA00022679"/>
    </source>
</evidence>
<keyword evidence="3" id="KW-0808">Transferase</keyword>
<dbReference type="Pfam" id="PF20473">
    <property type="entry name" value="MmeI_Mtase"/>
    <property type="match status" value="1"/>
</dbReference>
<dbReference type="RefSeq" id="WP_310278130.1">
    <property type="nucleotide sequence ID" value="NZ_JAVDWQ010000002.1"/>
</dbReference>
<evidence type="ECO:0000256" key="4">
    <source>
        <dbReference type="ARBA" id="ARBA00022747"/>
    </source>
</evidence>
<evidence type="ECO:0000256" key="6">
    <source>
        <dbReference type="ARBA" id="ARBA00047942"/>
    </source>
</evidence>
<feature type="domain" description="MmeI-like DNA-methyltransferase" evidence="7">
    <location>
        <begin position="340"/>
        <end position="526"/>
    </location>
</feature>
<comment type="caution">
    <text evidence="8">The sequence shown here is derived from an EMBL/GenBank/DDBJ whole genome shotgun (WGS) entry which is preliminary data.</text>
</comment>
<keyword evidence="4" id="KW-0680">Restriction system</keyword>
<sequence>MKKSLKSLLNQLDLIENKAVFFRNEEDGEVFNDFPSDIVKKLQDLEADAFYVFNNQPLILFFDLTGNYDVEREKDIHKKVWSFDNSPVIFVIKAAEIKVYNALNFEKNKGLEEILLSEEERNTRFSFWNLQSGQSFDWFYEKHKKTVLKKRVNQQLFENIKQTIILLKDKFSLDESLAKILVLRLIFIRYLIDREIKIDTAFISGEVSNVTERRRSLSALIATPKQLVAFFDYLNNRFNGVLFKSSNIELTPQQALLLSKLFNPDGVTVEDKHHLFSDFDFQYDVFDFGIIPVELISGIYETLLDEDTKNATSAVYTPPFLVDYILTETVDKYFEENSSTSQCKIFDPAMGSGIFLVQALRRMIERELVINDKSDNITFGNRIREIAENNLYGIDINDEAINVACFSIYVALLDYQSPGDIDEYHFPNLRDKNFFKIHFFDLQQEEVLNNIKNQKLNFILGNPPWKSDNSIEHLDWLDKTKFSKIVSDKQIAQSYLLRVKDFVQDNSEVALIVTSKVFYNNKAKKFKHHFLNHNGLTQCFDLSSVRRLVFEGADNPAMILFFKSNPSLQEANFNSIVKHISVKQNRFFNKFSKNLVLEKYDHKSISQKYFIDNDWMFKVALYGNTLDYLFLKRLGGINSTTEDFIGRQNSPKPGNGIHKGTPKRYFEELIGMPIIETDNIQKFYTPVTEYAKILEKEDVFLEAGRNASLFTGKKILFTRRPKRETEISVSLCEDSAVFRNSAYGVPLGSDDEFVSQIFSFLNSSLYTYFQYLTTSNWGVYNPEINLNEYLSFPFIEPNQSQKTKLVSIVGDLLKPYKDFYKKYPSMLYQGEPEKAILNEIDRIVEEIYEIKDFEKDLIDYVMNVARYQFQESKQHLVSDFNENDHRNRVHVLNSYVNVYIQEFEKIYDDEFLQVEIYPLDYFIAVNFVFSNEKPKEKIIYPVGKNEKEVLKKLANSLSISNITDAKNSEHNLFIQKDIKGFEKNSFYIIKPNEYKCWHQAIAWYDVAEFKEAIEESELNHINADSNGF</sequence>
<accession>A0ABU1Y3H6</accession>
<dbReference type="EMBL" id="JAVDWQ010000002">
    <property type="protein sequence ID" value="MDR7208772.1"/>
    <property type="molecule type" value="Genomic_DNA"/>
</dbReference>
<dbReference type="PANTHER" id="PTHR33841">
    <property type="entry name" value="DNA METHYLTRANSFERASE YEEA-RELATED"/>
    <property type="match status" value="1"/>
</dbReference>
<keyword evidence="9" id="KW-1185">Reference proteome</keyword>